<protein>
    <submittedName>
        <fullName evidence="11">TRAP-type mannitol/chloroaromatic compound transport system, small permease component</fullName>
    </submittedName>
</protein>
<dbReference type="InterPro" id="IPR007387">
    <property type="entry name" value="TRAP_DctQ"/>
</dbReference>
<keyword evidence="7 9" id="KW-0472">Membrane</keyword>
<reference evidence="11 12" key="1">
    <citation type="submission" date="2017-04" db="EMBL/GenBank/DDBJ databases">
        <authorList>
            <person name="Afonso C.L."/>
            <person name="Miller P.J."/>
            <person name="Scott M.A."/>
            <person name="Spackman E."/>
            <person name="Goraichik I."/>
            <person name="Dimitrov K.M."/>
            <person name="Suarez D.L."/>
            <person name="Swayne D.E."/>
        </authorList>
    </citation>
    <scope>NUCLEOTIDE SEQUENCE [LARGE SCALE GENOMIC DNA]</scope>
    <source>
        <strain evidence="11 12">DSM 13146</strain>
    </source>
</reference>
<dbReference type="PANTHER" id="PTHR35011:SF4">
    <property type="entry name" value="SLL1102 PROTEIN"/>
    <property type="match status" value="1"/>
</dbReference>
<name>A0A1W1XDW4_9BACT</name>
<gene>
    <name evidence="11" type="ORF">SAMN02746041_01362</name>
</gene>
<dbReference type="Pfam" id="PF04290">
    <property type="entry name" value="DctQ"/>
    <property type="match status" value="1"/>
</dbReference>
<keyword evidence="12" id="KW-1185">Reference proteome</keyword>
<feature type="transmembrane region" description="Helical" evidence="9">
    <location>
        <begin position="60"/>
        <end position="82"/>
    </location>
</feature>
<evidence type="ECO:0000256" key="1">
    <source>
        <dbReference type="ARBA" id="ARBA00004429"/>
    </source>
</evidence>
<feature type="transmembrane region" description="Helical" evidence="9">
    <location>
        <begin position="103"/>
        <end position="124"/>
    </location>
</feature>
<evidence type="ECO:0000256" key="5">
    <source>
        <dbReference type="ARBA" id="ARBA00022692"/>
    </source>
</evidence>
<keyword evidence="4" id="KW-0997">Cell inner membrane</keyword>
<dbReference type="GO" id="GO:0005886">
    <property type="term" value="C:plasma membrane"/>
    <property type="evidence" value="ECO:0007669"/>
    <property type="project" value="UniProtKB-SubCell"/>
</dbReference>
<evidence type="ECO:0000313" key="12">
    <source>
        <dbReference type="Proteomes" id="UP000192783"/>
    </source>
</evidence>
<dbReference type="RefSeq" id="WP_084057116.1">
    <property type="nucleotide sequence ID" value="NZ_FWXF01000005.1"/>
</dbReference>
<evidence type="ECO:0000256" key="2">
    <source>
        <dbReference type="ARBA" id="ARBA00022448"/>
    </source>
</evidence>
<dbReference type="AlphaFoldDB" id="A0A1W1XDW4"/>
<evidence type="ECO:0000256" key="6">
    <source>
        <dbReference type="ARBA" id="ARBA00022989"/>
    </source>
</evidence>
<feature type="transmembrane region" description="Helical" evidence="9">
    <location>
        <begin position="33"/>
        <end position="54"/>
    </location>
</feature>
<proteinExistence type="inferred from homology"/>
<feature type="domain" description="Tripartite ATP-independent periplasmic transporters DctQ component" evidence="10">
    <location>
        <begin position="41"/>
        <end position="171"/>
    </location>
</feature>
<evidence type="ECO:0000259" key="10">
    <source>
        <dbReference type="Pfam" id="PF04290"/>
    </source>
</evidence>
<dbReference type="InterPro" id="IPR055348">
    <property type="entry name" value="DctQ"/>
</dbReference>
<comment type="subcellular location">
    <subcellularLocation>
        <location evidence="1">Cell inner membrane</location>
        <topology evidence="1">Multi-pass membrane protein</topology>
    </subcellularLocation>
</comment>
<evidence type="ECO:0000256" key="3">
    <source>
        <dbReference type="ARBA" id="ARBA00022475"/>
    </source>
</evidence>
<keyword evidence="6 9" id="KW-1133">Transmembrane helix</keyword>
<feature type="transmembrane region" description="Helical" evidence="9">
    <location>
        <begin position="144"/>
        <end position="164"/>
    </location>
</feature>
<dbReference type="OrthoDB" id="9794346at2"/>
<dbReference type="EMBL" id="FWXF01000005">
    <property type="protein sequence ID" value="SMC22067.1"/>
    <property type="molecule type" value="Genomic_DNA"/>
</dbReference>
<organism evidence="11 12">
    <name type="scientific">Desulfacinum hydrothermale DSM 13146</name>
    <dbReference type="NCBI Taxonomy" id="1121390"/>
    <lineage>
        <taxon>Bacteria</taxon>
        <taxon>Pseudomonadati</taxon>
        <taxon>Thermodesulfobacteriota</taxon>
        <taxon>Syntrophobacteria</taxon>
        <taxon>Syntrophobacterales</taxon>
        <taxon>Syntrophobacteraceae</taxon>
        <taxon>Desulfacinum</taxon>
    </lineage>
</organism>
<accession>A0A1W1XDW4</accession>
<comment type="similarity">
    <text evidence="8">Belongs to the TRAP transporter small permease family.</text>
</comment>
<evidence type="ECO:0000256" key="4">
    <source>
        <dbReference type="ARBA" id="ARBA00022519"/>
    </source>
</evidence>
<sequence length="204" mass="23344">MSHTSTTTLRGPAPAAQRLVDILDRISVASGKAASTLVVPMMCILVYEVISRYFFNAPTIWAGDLALILYGIYFMVASPYCLKDGMHIRTDFLYNRWSTKTKGLVDTVIYVFLYLPTHVLFLEIGWKYFYKSFRQNESIVSSPWMPIIWPLKFAIPLSVFLMILQGLSETIKSYYAWRHGVFYWENDPHGETPSDEGATCEAQI</sequence>
<dbReference type="PANTHER" id="PTHR35011">
    <property type="entry name" value="2,3-DIKETO-L-GULONATE TRAP TRANSPORTER SMALL PERMEASE PROTEIN YIAM"/>
    <property type="match status" value="1"/>
</dbReference>
<evidence type="ECO:0000256" key="7">
    <source>
        <dbReference type="ARBA" id="ARBA00023136"/>
    </source>
</evidence>
<dbReference type="STRING" id="1121390.SAMN02746041_01362"/>
<evidence type="ECO:0000256" key="9">
    <source>
        <dbReference type="SAM" id="Phobius"/>
    </source>
</evidence>
<keyword evidence="3" id="KW-1003">Cell membrane</keyword>
<evidence type="ECO:0000256" key="8">
    <source>
        <dbReference type="ARBA" id="ARBA00038436"/>
    </source>
</evidence>
<keyword evidence="2" id="KW-0813">Transport</keyword>
<keyword evidence="5 9" id="KW-0812">Transmembrane</keyword>
<evidence type="ECO:0000313" key="11">
    <source>
        <dbReference type="EMBL" id="SMC22067.1"/>
    </source>
</evidence>
<dbReference type="Proteomes" id="UP000192783">
    <property type="component" value="Unassembled WGS sequence"/>
</dbReference>